<dbReference type="EMBL" id="CP003470">
    <property type="protein sequence ID" value="AGG89070.1"/>
    <property type="molecule type" value="Genomic_DNA"/>
</dbReference>
<protein>
    <submittedName>
        <fullName evidence="1">Uncharacterized protein</fullName>
    </submittedName>
</protein>
<accession>M4NE61</accession>
<dbReference type="Proteomes" id="UP000011859">
    <property type="component" value="Chromosome"/>
</dbReference>
<dbReference type="KEGG" id="rhd:R2APBS1_1947"/>
<dbReference type="AlphaFoldDB" id="M4NE61"/>
<keyword evidence="2" id="KW-1185">Reference proteome</keyword>
<sequence>MDPRPTDAKRRSFYIGEHLARLLASGRVRARSESARLDDLAARYDILIRELSPRRLELTPAELVLVANIVREETLTGPDLALLLPAKIQLLGTDSPTIAGVDTSALGYRLRTAKHGEVLALIDLAERLLAEHPDPTREEAAAFLDALRAPVTHRSQSAGHS</sequence>
<dbReference type="STRING" id="666685.R2APBS1_1947"/>
<dbReference type="HOGENOM" id="CLU_1642372_0_0_6"/>
<evidence type="ECO:0000313" key="1">
    <source>
        <dbReference type="EMBL" id="AGG89070.1"/>
    </source>
</evidence>
<name>M4NE61_9GAMM</name>
<reference evidence="1 2" key="1">
    <citation type="submission" date="2012-04" db="EMBL/GenBank/DDBJ databases">
        <title>Complete genome of Rhodanobacter sp. 2APBS1.</title>
        <authorList>
            <consortium name="US DOE Joint Genome Institute"/>
            <person name="Huntemann M."/>
            <person name="Wei C.-L."/>
            <person name="Han J."/>
            <person name="Detter J.C."/>
            <person name="Han C."/>
            <person name="Tapia R."/>
            <person name="Munk A.C.C."/>
            <person name="Chen A."/>
            <person name="Krypides N."/>
            <person name="Mavromatis K."/>
            <person name="Markowitz V."/>
            <person name="Szeto E."/>
            <person name="Ivanova N."/>
            <person name="Mikhailova N."/>
            <person name="Ovchinnikova G."/>
            <person name="Pagani I."/>
            <person name="Pati A."/>
            <person name="Goodwin L."/>
            <person name="Peters L."/>
            <person name="Pitluck S."/>
            <person name="Woyke T."/>
            <person name="Prakash O."/>
            <person name="Elkins J."/>
            <person name="Brown S."/>
            <person name="Palumbo A."/>
            <person name="Hemme C."/>
            <person name="Zhou J."/>
            <person name="Watson D."/>
            <person name="Jardine P."/>
            <person name="Kostka J."/>
            <person name="Green S."/>
        </authorList>
    </citation>
    <scope>NUCLEOTIDE SEQUENCE [LARGE SCALE GENOMIC DNA]</scope>
    <source>
        <strain evidence="1 2">2APBS1</strain>
    </source>
</reference>
<dbReference type="OrthoDB" id="9987458at2"/>
<dbReference type="GeneID" id="72428681"/>
<evidence type="ECO:0000313" key="2">
    <source>
        <dbReference type="Proteomes" id="UP000011859"/>
    </source>
</evidence>
<gene>
    <name evidence="1" type="ORF">R2APBS1_1947</name>
</gene>
<organism evidence="1 2">
    <name type="scientific">Rhodanobacter denitrificans</name>
    <dbReference type="NCBI Taxonomy" id="666685"/>
    <lineage>
        <taxon>Bacteria</taxon>
        <taxon>Pseudomonadati</taxon>
        <taxon>Pseudomonadota</taxon>
        <taxon>Gammaproteobacteria</taxon>
        <taxon>Lysobacterales</taxon>
        <taxon>Rhodanobacteraceae</taxon>
        <taxon>Rhodanobacter</taxon>
    </lineage>
</organism>
<dbReference type="RefSeq" id="WP_015447795.1">
    <property type="nucleotide sequence ID" value="NC_020541.1"/>
</dbReference>
<proteinExistence type="predicted"/>